<dbReference type="AlphaFoldDB" id="A0A1X1D048"/>
<protein>
    <submittedName>
        <fullName evidence="1">Uncharacterized protein</fullName>
    </submittedName>
</protein>
<reference evidence="1 2" key="1">
    <citation type="journal article" date="2017" name="Antonie Van Leeuwenhoek">
        <title>Phylogenomic resolution of the bacterial genus Pantoea and its relationship with Erwinia and Tatumella.</title>
        <authorList>
            <person name="Palmer M."/>
            <person name="Steenkamp E.T."/>
            <person name="Coetzee M.P."/>
            <person name="Chan W.Y."/>
            <person name="van Zyl E."/>
            <person name="De Maayer P."/>
            <person name="Coutinho T.A."/>
            <person name="Blom J."/>
            <person name="Smits T.H."/>
            <person name="Duffy B."/>
            <person name="Venter S.N."/>
        </authorList>
    </citation>
    <scope>NUCLEOTIDE SEQUENCE [LARGE SCALE GENOMIC DNA]</scope>
    <source>
        <strain evidence="1 2">LMG 26275</strain>
    </source>
</reference>
<organism evidence="1 2">
    <name type="scientific">Pantoea rwandensis</name>
    <dbReference type="NCBI Taxonomy" id="1076550"/>
    <lineage>
        <taxon>Bacteria</taxon>
        <taxon>Pseudomonadati</taxon>
        <taxon>Pseudomonadota</taxon>
        <taxon>Gammaproteobacteria</taxon>
        <taxon>Enterobacterales</taxon>
        <taxon>Erwiniaceae</taxon>
        <taxon>Pantoea</taxon>
    </lineage>
</organism>
<comment type="caution">
    <text evidence="1">The sequence shown here is derived from an EMBL/GenBank/DDBJ whole genome shotgun (WGS) entry which is preliminary data.</text>
</comment>
<sequence>MLLDYKSLDATTFPLLPARESAGRLAKMIVRKLTELYWDRVVSFTAFLSITWLILNKSPFSCAGGFKIQGKVRSACVDSVAKLLMRGAS</sequence>
<accession>A0A1X1D048</accession>
<dbReference type="Proteomes" id="UP000193558">
    <property type="component" value="Unassembled WGS sequence"/>
</dbReference>
<gene>
    <name evidence="1" type="ORF">HA51_09050</name>
</gene>
<evidence type="ECO:0000313" key="2">
    <source>
        <dbReference type="Proteomes" id="UP000193558"/>
    </source>
</evidence>
<evidence type="ECO:0000313" key="1">
    <source>
        <dbReference type="EMBL" id="ORM70068.1"/>
    </source>
</evidence>
<name>A0A1X1D048_9GAMM</name>
<proteinExistence type="predicted"/>
<dbReference type="EMBL" id="MLFR01000006">
    <property type="protein sequence ID" value="ORM70068.1"/>
    <property type="molecule type" value="Genomic_DNA"/>
</dbReference>